<comment type="similarity">
    <text evidence="2 13">Belongs to the amiloride-sensitive sodium channel (TC 1.A.6) family.</text>
</comment>
<keyword evidence="16" id="KW-1185">Reference proteome</keyword>
<evidence type="ECO:0000256" key="14">
    <source>
        <dbReference type="SAM" id="MobiDB-lite"/>
    </source>
</evidence>
<protein>
    <submittedName>
        <fullName evidence="17">Amiloride-sensitive sodium channel</fullName>
    </submittedName>
</protein>
<organism evidence="16 17">
    <name type="scientific">Haemonchus contortus</name>
    <name type="common">Barber pole worm</name>
    <dbReference type="NCBI Taxonomy" id="6289"/>
    <lineage>
        <taxon>Eukaryota</taxon>
        <taxon>Metazoa</taxon>
        <taxon>Ecdysozoa</taxon>
        <taxon>Nematoda</taxon>
        <taxon>Chromadorea</taxon>
        <taxon>Rhabditida</taxon>
        <taxon>Rhabditina</taxon>
        <taxon>Rhabditomorpha</taxon>
        <taxon>Strongyloidea</taxon>
        <taxon>Trichostrongylidae</taxon>
        <taxon>Haemonchus</taxon>
    </lineage>
</organism>
<keyword evidence="8 13" id="KW-0406">Ion transport</keyword>
<feature type="transmembrane region" description="Helical" evidence="15">
    <location>
        <begin position="82"/>
        <end position="104"/>
    </location>
</feature>
<evidence type="ECO:0000313" key="16">
    <source>
        <dbReference type="Proteomes" id="UP000025227"/>
    </source>
</evidence>
<keyword evidence="3 13" id="KW-0813">Transport</keyword>
<dbReference type="WBParaSite" id="HCON_00187240-00001">
    <property type="protein sequence ID" value="HCON_00187240-00001"/>
    <property type="gene ID" value="HCON_00187240"/>
</dbReference>
<comment type="subcellular location">
    <subcellularLocation>
        <location evidence="1">Membrane</location>
        <topology evidence="1">Multi-pass membrane protein</topology>
    </subcellularLocation>
</comment>
<evidence type="ECO:0000256" key="5">
    <source>
        <dbReference type="ARBA" id="ARBA00022692"/>
    </source>
</evidence>
<evidence type="ECO:0000256" key="1">
    <source>
        <dbReference type="ARBA" id="ARBA00004141"/>
    </source>
</evidence>
<evidence type="ECO:0000256" key="15">
    <source>
        <dbReference type="SAM" id="Phobius"/>
    </source>
</evidence>
<dbReference type="GO" id="GO:0005272">
    <property type="term" value="F:sodium channel activity"/>
    <property type="evidence" value="ECO:0007669"/>
    <property type="project" value="UniProtKB-KW"/>
</dbReference>
<dbReference type="OMA" id="NCPSLIF"/>
<dbReference type="InterPro" id="IPR001873">
    <property type="entry name" value="ENaC"/>
</dbReference>
<evidence type="ECO:0000313" key="17">
    <source>
        <dbReference type="WBParaSite" id="HCON_00187240-00001"/>
    </source>
</evidence>
<accession>A0A7I5EEU8</accession>
<evidence type="ECO:0000256" key="9">
    <source>
        <dbReference type="ARBA" id="ARBA00023136"/>
    </source>
</evidence>
<evidence type="ECO:0000256" key="2">
    <source>
        <dbReference type="ARBA" id="ARBA00007193"/>
    </source>
</evidence>
<name>A0A7I5EEU8_HAECO</name>
<dbReference type="Proteomes" id="UP000025227">
    <property type="component" value="Unplaced"/>
</dbReference>
<evidence type="ECO:0000256" key="8">
    <source>
        <dbReference type="ARBA" id="ARBA00023065"/>
    </source>
</evidence>
<dbReference type="Gene3D" id="1.10.287.770">
    <property type="entry name" value="YojJ-like"/>
    <property type="match status" value="1"/>
</dbReference>
<feature type="region of interest" description="Disordered" evidence="14">
    <location>
        <begin position="20"/>
        <end position="39"/>
    </location>
</feature>
<evidence type="ECO:0000256" key="10">
    <source>
        <dbReference type="ARBA" id="ARBA00023180"/>
    </source>
</evidence>
<dbReference type="Pfam" id="PF00858">
    <property type="entry name" value="ASC"/>
    <property type="match status" value="1"/>
</dbReference>
<sequence>RRFDYSRLISDYVVLSMPITGNTENQDESGTDADDNEDYEDEEEGIQNIYLHVCNEEGQEFAGVTTFHGMIRIFTSRTWTSLIFWVLVVSTCLVFFMIFSGYILSNYANANTFMRRYSDVNHVDNVFLLICGSLELASQHVYAIPRISSVHIKDDCLTIEAHTLNRRLSIVFQQDVAPTTEISLVITSSSITSRHPVYLRSRHHHRIFVEATQISRLNTTRAPCVNDFWELSWIRKGRPLIEDLEPYSLQKCERMQAIEWTLQEKGCVPMNIIESTTLPSCPEGNFQLHHSIQKAEWRIRSSYSRISRGLRISLEFNKKMEVLVEVRKMGITDVLSFVGGGTSLFLGCSCVTLMETFVFLLKLVIQSINKASYEGVGADDETKVECPVAADSYATQTLQSNQHIPPKAPSRDDMNEGDVIGSTMPASPHKSIHCVRFLQSDEIVEDETHRHHYRPRPPSLSELKFNSTFNEMDTHNIERSLKNLPLSQRLTFDGNMERRRLKRQCAVDIPDDKLDQYLSEPTCKHSFCDDFDRKHPARLKIRRISSVTSRGSTSSSRANVHIVEHPRRRSQIYNKFMTMNDF</sequence>
<evidence type="ECO:0000256" key="3">
    <source>
        <dbReference type="ARBA" id="ARBA00022448"/>
    </source>
</evidence>
<keyword evidence="6 15" id="KW-1133">Transmembrane helix</keyword>
<keyword evidence="7" id="KW-0915">Sodium</keyword>
<dbReference type="GO" id="GO:0016020">
    <property type="term" value="C:membrane"/>
    <property type="evidence" value="ECO:0007669"/>
    <property type="project" value="UniProtKB-SubCell"/>
</dbReference>
<dbReference type="AlphaFoldDB" id="A0A7I5EEU8"/>
<keyword evidence="10" id="KW-0325">Glycoprotein</keyword>
<evidence type="ECO:0000256" key="12">
    <source>
        <dbReference type="ARBA" id="ARBA00023303"/>
    </source>
</evidence>
<keyword evidence="9 15" id="KW-0472">Membrane</keyword>
<keyword evidence="11 13" id="KW-0739">Sodium transport</keyword>
<proteinExistence type="inferred from homology"/>
<feature type="compositionally biased region" description="Acidic residues" evidence="14">
    <location>
        <begin position="25"/>
        <end position="39"/>
    </location>
</feature>
<evidence type="ECO:0000256" key="4">
    <source>
        <dbReference type="ARBA" id="ARBA00022461"/>
    </source>
</evidence>
<reference evidence="17" key="1">
    <citation type="submission" date="2020-12" db="UniProtKB">
        <authorList>
            <consortium name="WormBaseParasite"/>
        </authorList>
    </citation>
    <scope>IDENTIFICATION</scope>
    <source>
        <strain evidence="17">MHco3</strain>
    </source>
</reference>
<dbReference type="OrthoDB" id="5815085at2759"/>
<keyword evidence="4 13" id="KW-0894">Sodium channel</keyword>
<evidence type="ECO:0000256" key="13">
    <source>
        <dbReference type="RuleBase" id="RU000679"/>
    </source>
</evidence>
<evidence type="ECO:0000256" key="11">
    <source>
        <dbReference type="ARBA" id="ARBA00023201"/>
    </source>
</evidence>
<keyword evidence="12 13" id="KW-0407">Ion channel</keyword>
<evidence type="ECO:0000256" key="7">
    <source>
        <dbReference type="ARBA" id="ARBA00023053"/>
    </source>
</evidence>
<evidence type="ECO:0000256" key="6">
    <source>
        <dbReference type="ARBA" id="ARBA00022989"/>
    </source>
</evidence>
<keyword evidence="5 13" id="KW-0812">Transmembrane</keyword>